<evidence type="ECO:0000256" key="2">
    <source>
        <dbReference type="ARBA" id="ARBA00010992"/>
    </source>
</evidence>
<feature type="transmembrane region" description="Helical" evidence="7">
    <location>
        <begin position="259"/>
        <end position="278"/>
    </location>
</feature>
<gene>
    <name evidence="9" type="ORF">LTR16_001503</name>
</gene>
<comment type="similarity">
    <text evidence="2">Belongs to the major facilitator superfamily. Sugar transporter (TC 2.A.1.1) family.</text>
</comment>
<dbReference type="PANTHER" id="PTHR48022:SF44">
    <property type="entry name" value="SUGAR TRANSPORTER, PUTATIVE (AFU_ORTHOLOGUE AFUA_4G14610)-RELATED"/>
    <property type="match status" value="1"/>
</dbReference>
<accession>A0ABR0KTW7</accession>
<evidence type="ECO:0000256" key="6">
    <source>
        <dbReference type="SAM" id="MobiDB-lite"/>
    </source>
</evidence>
<evidence type="ECO:0000256" key="7">
    <source>
        <dbReference type="SAM" id="Phobius"/>
    </source>
</evidence>
<feature type="compositionally biased region" description="Polar residues" evidence="6">
    <location>
        <begin position="141"/>
        <end position="150"/>
    </location>
</feature>
<dbReference type="Pfam" id="PF00083">
    <property type="entry name" value="Sugar_tr"/>
    <property type="match status" value="2"/>
</dbReference>
<evidence type="ECO:0000259" key="8">
    <source>
        <dbReference type="PROSITE" id="PS50850"/>
    </source>
</evidence>
<reference evidence="9 10" key="1">
    <citation type="submission" date="2023-08" db="EMBL/GenBank/DDBJ databases">
        <title>Black Yeasts Isolated from many extreme environments.</title>
        <authorList>
            <person name="Coleine C."/>
            <person name="Stajich J.E."/>
            <person name="Selbmann L."/>
        </authorList>
    </citation>
    <scope>NUCLEOTIDE SEQUENCE [LARGE SCALE GENOMIC DNA]</scope>
    <source>
        <strain evidence="9 10">CCFEE 536</strain>
    </source>
</reference>
<dbReference type="InterPro" id="IPR020846">
    <property type="entry name" value="MFS_dom"/>
</dbReference>
<evidence type="ECO:0000256" key="5">
    <source>
        <dbReference type="ARBA" id="ARBA00023136"/>
    </source>
</evidence>
<feature type="transmembrane region" description="Helical" evidence="7">
    <location>
        <begin position="219"/>
        <end position="239"/>
    </location>
</feature>
<protein>
    <recommendedName>
        <fullName evidence="8">Major facilitator superfamily (MFS) profile domain-containing protein</fullName>
    </recommendedName>
</protein>
<dbReference type="PROSITE" id="PS50850">
    <property type="entry name" value="MFS"/>
    <property type="match status" value="1"/>
</dbReference>
<evidence type="ECO:0000313" key="10">
    <source>
        <dbReference type="Proteomes" id="UP001357485"/>
    </source>
</evidence>
<sequence>MSYGAIFALSGGALQAATQSSNFILVARVVTSLGTGAPTDTTLVFVSETSTAGHRGDFLGYVFIANYLGISVAYWLSFRLAVIGDGYCNIRWRFLLAFQCNPALMLSIGTKMLPDSPCFLTLVGRTAEAREALEHVRGNWTPKSRQSSGKSRPPQKIASPAHRYNSPGYRSDLEASVIWAAAHGFACDPRSCFAGDLNTIGIVGTIISAQIVDSLGRRACLMGGAFGLFAVNLIAASLYEAARHSSGSASRYAPAAFSMLLFSNLVYAYTWGTVAFLTPTKIWSSDMHGQGNGFGITG</sequence>
<proteinExistence type="inferred from homology"/>
<evidence type="ECO:0000256" key="3">
    <source>
        <dbReference type="ARBA" id="ARBA00022692"/>
    </source>
</evidence>
<organism evidence="9 10">
    <name type="scientific">Cryomyces antarcticus</name>
    <dbReference type="NCBI Taxonomy" id="329879"/>
    <lineage>
        <taxon>Eukaryota</taxon>
        <taxon>Fungi</taxon>
        <taxon>Dikarya</taxon>
        <taxon>Ascomycota</taxon>
        <taxon>Pezizomycotina</taxon>
        <taxon>Dothideomycetes</taxon>
        <taxon>Dothideomycetes incertae sedis</taxon>
        <taxon>Cryomyces</taxon>
    </lineage>
</organism>
<evidence type="ECO:0000256" key="1">
    <source>
        <dbReference type="ARBA" id="ARBA00004141"/>
    </source>
</evidence>
<dbReference type="Proteomes" id="UP001357485">
    <property type="component" value="Unassembled WGS sequence"/>
</dbReference>
<dbReference type="InterPro" id="IPR005829">
    <property type="entry name" value="Sugar_transporter_CS"/>
</dbReference>
<comment type="caution">
    <text evidence="9">The sequence shown here is derived from an EMBL/GenBank/DDBJ whole genome shotgun (WGS) entry which is preliminary data.</text>
</comment>
<dbReference type="EMBL" id="JAVRRA010024700">
    <property type="protein sequence ID" value="KAK5130468.1"/>
    <property type="molecule type" value="Genomic_DNA"/>
</dbReference>
<evidence type="ECO:0000256" key="4">
    <source>
        <dbReference type="ARBA" id="ARBA00022989"/>
    </source>
</evidence>
<dbReference type="InterPro" id="IPR050360">
    <property type="entry name" value="MFS_Sugar_Transporters"/>
</dbReference>
<dbReference type="InterPro" id="IPR036259">
    <property type="entry name" value="MFS_trans_sf"/>
</dbReference>
<keyword evidence="3 7" id="KW-0812">Transmembrane</keyword>
<dbReference type="Gene3D" id="1.20.1250.20">
    <property type="entry name" value="MFS general substrate transporter like domains"/>
    <property type="match status" value="2"/>
</dbReference>
<comment type="subcellular location">
    <subcellularLocation>
        <location evidence="1">Membrane</location>
        <topology evidence="1">Multi-pass membrane protein</topology>
    </subcellularLocation>
</comment>
<dbReference type="InterPro" id="IPR005828">
    <property type="entry name" value="MFS_sugar_transport-like"/>
</dbReference>
<keyword evidence="4 7" id="KW-1133">Transmembrane helix</keyword>
<feature type="domain" description="Major facilitator superfamily (MFS) profile" evidence="8">
    <location>
        <begin position="1"/>
        <end position="298"/>
    </location>
</feature>
<keyword evidence="5 7" id="KW-0472">Membrane</keyword>
<keyword evidence="10" id="KW-1185">Reference proteome</keyword>
<dbReference type="SUPFAM" id="SSF103473">
    <property type="entry name" value="MFS general substrate transporter"/>
    <property type="match status" value="1"/>
</dbReference>
<dbReference type="PANTHER" id="PTHR48022">
    <property type="entry name" value="PLASTIDIC GLUCOSE TRANSPORTER 4"/>
    <property type="match status" value="1"/>
</dbReference>
<feature type="transmembrane region" description="Helical" evidence="7">
    <location>
        <begin position="58"/>
        <end position="76"/>
    </location>
</feature>
<dbReference type="PROSITE" id="PS00216">
    <property type="entry name" value="SUGAR_TRANSPORT_1"/>
    <property type="match status" value="1"/>
</dbReference>
<name>A0ABR0KTW7_9PEZI</name>
<evidence type="ECO:0000313" key="9">
    <source>
        <dbReference type="EMBL" id="KAK5130468.1"/>
    </source>
</evidence>
<feature type="region of interest" description="Disordered" evidence="6">
    <location>
        <begin position="138"/>
        <end position="165"/>
    </location>
</feature>